<dbReference type="Proteomes" id="UP001342826">
    <property type="component" value="Unassembled WGS sequence"/>
</dbReference>
<evidence type="ECO:0000313" key="2">
    <source>
        <dbReference type="Proteomes" id="UP001342826"/>
    </source>
</evidence>
<sequence length="56" mass="6656">MLKTIPKCHKCGKEIDKNEEIYVKLRYPKWGGMTEIKAYLQNEGKFFCEKCIEDKV</sequence>
<protein>
    <submittedName>
        <fullName evidence="1">Fe3+ hydroxamate ABC transporter substrate-binding protein</fullName>
    </submittedName>
</protein>
<reference evidence="1 2" key="1">
    <citation type="submission" date="2023-03" db="EMBL/GenBank/DDBJ databases">
        <title>Bacillus Genome Sequencing.</title>
        <authorList>
            <person name="Dunlap C."/>
        </authorList>
    </citation>
    <scope>NUCLEOTIDE SEQUENCE [LARGE SCALE GENOMIC DNA]</scope>
    <source>
        <strain evidence="1 2">NRS-1717</strain>
    </source>
</reference>
<accession>A0ABU6P054</accession>
<proteinExistence type="predicted"/>
<gene>
    <name evidence="1" type="ORF">P9271_11875</name>
</gene>
<evidence type="ECO:0000313" key="1">
    <source>
        <dbReference type="EMBL" id="MED4402017.1"/>
    </source>
</evidence>
<comment type="caution">
    <text evidence="1">The sequence shown here is derived from an EMBL/GenBank/DDBJ whole genome shotgun (WGS) entry which is preliminary data.</text>
</comment>
<name>A0ABU6P054_9BACI</name>
<organism evidence="1 2">
    <name type="scientific">Metabacillus fastidiosus</name>
    <dbReference type="NCBI Taxonomy" id="1458"/>
    <lineage>
        <taxon>Bacteria</taxon>
        <taxon>Bacillati</taxon>
        <taxon>Bacillota</taxon>
        <taxon>Bacilli</taxon>
        <taxon>Bacillales</taxon>
        <taxon>Bacillaceae</taxon>
        <taxon>Metabacillus</taxon>
    </lineage>
</organism>
<dbReference type="EMBL" id="JARTFS010000008">
    <property type="protein sequence ID" value="MED4402017.1"/>
    <property type="molecule type" value="Genomic_DNA"/>
</dbReference>
<dbReference type="GeneID" id="301141364"/>
<dbReference type="RefSeq" id="WP_066230075.1">
    <property type="nucleotide sequence ID" value="NZ_JARTFQ010000002.1"/>
</dbReference>
<keyword evidence="2" id="KW-1185">Reference proteome</keyword>